<keyword evidence="2 3" id="KW-0694">RNA-binding</keyword>
<gene>
    <name evidence="5" type="ORF">CDG81_10585</name>
    <name evidence="6" type="ORF">IL38_10610</name>
</gene>
<dbReference type="PANTHER" id="PTHR11586:SF37">
    <property type="entry name" value="TRNA-BINDING DOMAIN-CONTAINING PROTEIN"/>
    <property type="match status" value="1"/>
</dbReference>
<sequence>MADFEGFQRFDIRVGRIVRAEPHGRARTPAHKLWIDFGPELGTRTSSAQLCDNYTAEELPGNQVVCIVNLPPRRVAGFDSEVLVLASVSAAEGTVLLQPGQEVTPGARIA</sequence>
<dbReference type="Proteomes" id="UP000215043">
    <property type="component" value="Chromosome"/>
</dbReference>
<dbReference type="NCBIfam" id="NF007494">
    <property type="entry name" value="PRK10089.1-3"/>
    <property type="match status" value="1"/>
</dbReference>
<protein>
    <submittedName>
        <fullName evidence="5">tRNA-binding protein</fullName>
    </submittedName>
</protein>
<dbReference type="InterPro" id="IPR012340">
    <property type="entry name" value="NA-bd_OB-fold"/>
</dbReference>
<evidence type="ECO:0000313" key="7">
    <source>
        <dbReference type="Proteomes" id="UP000029737"/>
    </source>
</evidence>
<dbReference type="InterPro" id="IPR002547">
    <property type="entry name" value="tRNA-bd_dom"/>
</dbReference>
<dbReference type="RefSeq" id="WP_043573014.1">
    <property type="nucleotide sequence ID" value="NZ_CP022752.1"/>
</dbReference>
<dbReference type="eggNOG" id="COG0073">
    <property type="taxonomic scope" value="Bacteria"/>
</dbReference>
<dbReference type="Gene3D" id="2.40.50.140">
    <property type="entry name" value="Nucleic acid-binding proteins"/>
    <property type="match status" value="1"/>
</dbReference>
<dbReference type="PROSITE" id="PS50886">
    <property type="entry name" value="TRBD"/>
    <property type="match status" value="1"/>
</dbReference>
<proteinExistence type="predicted"/>
<dbReference type="Pfam" id="PF01588">
    <property type="entry name" value="tRNA_bind"/>
    <property type="match status" value="1"/>
</dbReference>
<name>A0A099D6D9_9ACTN</name>
<dbReference type="InterPro" id="IPR008231">
    <property type="entry name" value="CsaA"/>
</dbReference>
<dbReference type="EMBL" id="CP022752">
    <property type="protein sequence ID" value="ASU78645.1"/>
    <property type="molecule type" value="Genomic_DNA"/>
</dbReference>
<dbReference type="FunFam" id="2.40.50.140:FF:000165">
    <property type="entry name" value="Chaperone CsaA"/>
    <property type="match status" value="1"/>
</dbReference>
<dbReference type="NCBIfam" id="NF007495">
    <property type="entry name" value="PRK10089.1-4"/>
    <property type="match status" value="1"/>
</dbReference>
<dbReference type="EMBL" id="JPMV01000018">
    <property type="protein sequence ID" value="KGI81407.1"/>
    <property type="molecule type" value="Genomic_DNA"/>
</dbReference>
<dbReference type="OrthoDB" id="9794564at2"/>
<evidence type="ECO:0000259" key="4">
    <source>
        <dbReference type="PROSITE" id="PS50886"/>
    </source>
</evidence>
<dbReference type="CDD" id="cd02798">
    <property type="entry name" value="tRNA_bind_CsaA"/>
    <property type="match status" value="1"/>
</dbReference>
<organism evidence="5 8">
    <name type="scientific">Actinopolyspora erythraea</name>
    <dbReference type="NCBI Taxonomy" id="414996"/>
    <lineage>
        <taxon>Bacteria</taxon>
        <taxon>Bacillati</taxon>
        <taxon>Actinomycetota</taxon>
        <taxon>Actinomycetes</taxon>
        <taxon>Actinopolysporales</taxon>
        <taxon>Actinopolysporaceae</taxon>
        <taxon>Actinopolyspora</taxon>
    </lineage>
</organism>
<keyword evidence="1 3" id="KW-0820">tRNA-binding</keyword>
<dbReference type="GO" id="GO:0000049">
    <property type="term" value="F:tRNA binding"/>
    <property type="evidence" value="ECO:0007669"/>
    <property type="project" value="UniProtKB-UniRule"/>
</dbReference>
<accession>A0A099D6D9</accession>
<evidence type="ECO:0000256" key="3">
    <source>
        <dbReference type="PROSITE-ProRule" id="PRU00209"/>
    </source>
</evidence>
<evidence type="ECO:0000313" key="6">
    <source>
        <dbReference type="EMBL" id="KGI81407.1"/>
    </source>
</evidence>
<evidence type="ECO:0000313" key="5">
    <source>
        <dbReference type="EMBL" id="ASU78645.1"/>
    </source>
</evidence>
<dbReference type="AlphaFoldDB" id="A0A099D6D9"/>
<evidence type="ECO:0000256" key="2">
    <source>
        <dbReference type="ARBA" id="ARBA00022884"/>
    </source>
</evidence>
<feature type="domain" description="TRNA-binding" evidence="4">
    <location>
        <begin position="6"/>
        <end position="110"/>
    </location>
</feature>
<dbReference type="NCBIfam" id="TIGR02222">
    <property type="entry name" value="chap_CsaA"/>
    <property type="match status" value="1"/>
</dbReference>
<reference evidence="5 8" key="2">
    <citation type="submission" date="2017-08" db="EMBL/GenBank/DDBJ databases">
        <title>The complete genome sequence of moderately halophilic actinomycete Actinopolyspora erythraea YIM 90600, the producer of novel erythromycin, novel actinopolysporins A-C and tubercidin.</title>
        <authorList>
            <person name="Yin M."/>
            <person name="Tang S."/>
        </authorList>
    </citation>
    <scope>NUCLEOTIDE SEQUENCE [LARGE SCALE GENOMIC DNA]</scope>
    <source>
        <strain evidence="5 8">YIM 90600</strain>
    </source>
</reference>
<dbReference type="KEGG" id="aey:CDG81_10585"/>
<dbReference type="InterPro" id="IPR051270">
    <property type="entry name" value="Tyrosine-tRNA_ligase_regulator"/>
</dbReference>
<keyword evidence="7" id="KW-1185">Reference proteome</keyword>
<dbReference type="HOGENOM" id="CLU_065946_2_1_11"/>
<dbReference type="PANTHER" id="PTHR11586">
    <property type="entry name" value="TRNA-AMINOACYLATION COFACTOR ARC1 FAMILY MEMBER"/>
    <property type="match status" value="1"/>
</dbReference>
<evidence type="ECO:0000313" key="8">
    <source>
        <dbReference type="Proteomes" id="UP000215043"/>
    </source>
</evidence>
<reference evidence="6 7" key="1">
    <citation type="journal article" date="2014" name="PLoS ONE">
        <title>Identification and Characterization of a New Erythromycin Biosynthetic Gene Cluster in Actinopolyspora erythraea YIM90600, a Novel Erythronolide-Producing Halophilic Actinomycete Isolated from Salt Field.</title>
        <authorList>
            <person name="Chen D."/>
            <person name="Feng J."/>
            <person name="Huang L."/>
            <person name="Zhang Q."/>
            <person name="Wu J."/>
            <person name="Zhu X."/>
            <person name="Duan Y."/>
            <person name="Xu Z."/>
        </authorList>
    </citation>
    <scope>NUCLEOTIDE SEQUENCE [LARGE SCALE GENOMIC DNA]</scope>
    <source>
        <strain evidence="6 7">YIM90600</strain>
    </source>
</reference>
<evidence type="ECO:0000256" key="1">
    <source>
        <dbReference type="ARBA" id="ARBA00022555"/>
    </source>
</evidence>
<dbReference type="SUPFAM" id="SSF50249">
    <property type="entry name" value="Nucleic acid-binding proteins"/>
    <property type="match status" value="1"/>
</dbReference>
<dbReference type="Proteomes" id="UP000029737">
    <property type="component" value="Unassembled WGS sequence"/>
</dbReference>